<dbReference type="GO" id="GO:0005078">
    <property type="term" value="F:MAP-kinase scaffold activity"/>
    <property type="evidence" value="ECO:0007669"/>
    <property type="project" value="TreeGrafter"/>
</dbReference>
<feature type="compositionally biased region" description="Polar residues" evidence="1">
    <location>
        <begin position="68"/>
        <end position="85"/>
    </location>
</feature>
<keyword evidence="3" id="KW-1185">Reference proteome</keyword>
<dbReference type="GO" id="GO:0016301">
    <property type="term" value="F:kinase activity"/>
    <property type="evidence" value="ECO:0007669"/>
    <property type="project" value="UniProtKB-KW"/>
</dbReference>
<dbReference type="Proteomes" id="UP000289886">
    <property type="component" value="Unassembled WGS sequence"/>
</dbReference>
<dbReference type="GO" id="GO:0071875">
    <property type="term" value="P:adrenergic receptor signaling pathway"/>
    <property type="evidence" value="ECO:0007669"/>
    <property type="project" value="TreeGrafter"/>
</dbReference>
<keyword evidence="2" id="KW-0808">Transferase</keyword>
<dbReference type="PANTHER" id="PTHR13944:SF18">
    <property type="entry name" value="A-KINASE ANCHOR PROTEIN 13"/>
    <property type="match status" value="1"/>
</dbReference>
<feature type="region of interest" description="Disordered" evidence="1">
    <location>
        <begin position="33"/>
        <end position="108"/>
    </location>
</feature>
<dbReference type="AlphaFoldDB" id="A0A444UR86"/>
<feature type="compositionally biased region" description="Basic and acidic residues" evidence="1">
    <location>
        <begin position="87"/>
        <end position="108"/>
    </location>
</feature>
<evidence type="ECO:0000313" key="3">
    <source>
        <dbReference type="Proteomes" id="UP000289886"/>
    </source>
</evidence>
<feature type="compositionally biased region" description="Low complexity" evidence="1">
    <location>
        <begin position="33"/>
        <end position="45"/>
    </location>
</feature>
<organism evidence="2 3">
    <name type="scientific">Acipenser ruthenus</name>
    <name type="common">Sterlet sturgeon</name>
    <dbReference type="NCBI Taxonomy" id="7906"/>
    <lineage>
        <taxon>Eukaryota</taxon>
        <taxon>Metazoa</taxon>
        <taxon>Chordata</taxon>
        <taxon>Craniata</taxon>
        <taxon>Vertebrata</taxon>
        <taxon>Euteleostomi</taxon>
        <taxon>Actinopterygii</taxon>
        <taxon>Chondrostei</taxon>
        <taxon>Acipenseriformes</taxon>
        <taxon>Acipenseridae</taxon>
        <taxon>Acipenser</taxon>
    </lineage>
</organism>
<dbReference type="EMBL" id="SCEB01014992">
    <property type="protein sequence ID" value="RXM90675.1"/>
    <property type="molecule type" value="Genomic_DNA"/>
</dbReference>
<dbReference type="GO" id="GO:0043123">
    <property type="term" value="P:positive regulation of canonical NF-kappaB signal transduction"/>
    <property type="evidence" value="ECO:0007669"/>
    <property type="project" value="TreeGrafter"/>
</dbReference>
<dbReference type="GO" id="GO:0035023">
    <property type="term" value="P:regulation of Rho protein signal transduction"/>
    <property type="evidence" value="ECO:0007669"/>
    <property type="project" value="TreeGrafter"/>
</dbReference>
<gene>
    <name evidence="2" type="ORF">EOD39_21960</name>
</gene>
<name>A0A444UR86_ACIRT</name>
<dbReference type="InterPro" id="IPR051632">
    <property type="entry name" value="Rho_GEF"/>
</dbReference>
<dbReference type="PANTHER" id="PTHR13944">
    <property type="entry name" value="AGAP007712-PA"/>
    <property type="match status" value="1"/>
</dbReference>
<sequence length="152" mass="16590">MLRGSLVALRELTLSMLRGSLVALGELTLSMLRGSRGSSSTSSSLAHSICEEDLPPSPLRKDLDSKSGTKVSRTLSFLKNKMYNSKKSREKDKEKTKEKDCKEKDKDKKALNGHMFSIAASGPSAQCYQCSKAVNAKEAYLCASEYCSMLPG</sequence>
<evidence type="ECO:0000256" key="1">
    <source>
        <dbReference type="SAM" id="MobiDB-lite"/>
    </source>
</evidence>
<reference evidence="2 3" key="1">
    <citation type="submission" date="2019-01" db="EMBL/GenBank/DDBJ databases">
        <title>Draft Genome and Complete Hox-Cluster Characterization of the Sterlet Sturgeon (Acipenser ruthenus).</title>
        <authorList>
            <person name="Wei Q."/>
        </authorList>
    </citation>
    <scope>NUCLEOTIDE SEQUENCE [LARGE SCALE GENOMIC DNA]</scope>
    <source>
        <strain evidence="2">WHYD16114868_AA</strain>
        <tissue evidence="2">Blood</tissue>
    </source>
</reference>
<dbReference type="GO" id="GO:0016020">
    <property type="term" value="C:membrane"/>
    <property type="evidence" value="ECO:0007669"/>
    <property type="project" value="TreeGrafter"/>
</dbReference>
<comment type="caution">
    <text evidence="2">The sequence shown here is derived from an EMBL/GenBank/DDBJ whole genome shotgun (WGS) entry which is preliminary data.</text>
</comment>
<evidence type="ECO:0000313" key="2">
    <source>
        <dbReference type="EMBL" id="RXM90675.1"/>
    </source>
</evidence>
<keyword evidence="2" id="KW-0418">Kinase</keyword>
<protein>
    <submittedName>
        <fullName evidence="2">A-kinase anchor protein 13</fullName>
    </submittedName>
</protein>
<accession>A0A444UR86</accession>
<dbReference type="GO" id="GO:0015629">
    <property type="term" value="C:actin cytoskeleton"/>
    <property type="evidence" value="ECO:0007669"/>
    <property type="project" value="TreeGrafter"/>
</dbReference>
<proteinExistence type="predicted"/>